<proteinExistence type="predicted"/>
<accession>A0A8H2ZYT3</accession>
<dbReference type="Proteomes" id="UP000663846">
    <property type="component" value="Unassembled WGS sequence"/>
</dbReference>
<keyword evidence="1" id="KW-1133">Transmembrane helix</keyword>
<feature type="transmembrane region" description="Helical" evidence="1">
    <location>
        <begin position="59"/>
        <end position="79"/>
    </location>
</feature>
<evidence type="ECO:0000313" key="3">
    <source>
        <dbReference type="Proteomes" id="UP000663846"/>
    </source>
</evidence>
<comment type="caution">
    <text evidence="2">The sequence shown here is derived from an EMBL/GenBank/DDBJ whole genome shotgun (WGS) entry which is preliminary data.</text>
</comment>
<keyword evidence="1" id="KW-0812">Transmembrane</keyword>
<reference evidence="2" key="1">
    <citation type="submission" date="2021-01" db="EMBL/GenBank/DDBJ databases">
        <authorList>
            <person name="Kaushik A."/>
        </authorList>
    </citation>
    <scope>NUCLEOTIDE SEQUENCE</scope>
    <source>
        <strain evidence="2">AG1-1C</strain>
    </source>
</reference>
<dbReference type="AlphaFoldDB" id="A0A8H2ZYT3"/>
<name>A0A8H2ZYT3_9AGAM</name>
<dbReference type="InterPro" id="IPR036259">
    <property type="entry name" value="MFS_trans_sf"/>
</dbReference>
<feature type="transmembrane region" description="Helical" evidence="1">
    <location>
        <begin position="91"/>
        <end position="110"/>
    </location>
</feature>
<feature type="transmembrane region" description="Helical" evidence="1">
    <location>
        <begin position="122"/>
        <end position="142"/>
    </location>
</feature>
<protein>
    <submittedName>
        <fullName evidence="2">Uncharacterized protein</fullName>
    </submittedName>
</protein>
<sequence>MNIKGAGPDISRYQLSMIWTELPLPFIYVREKTRNAILLVSIRGAIGLFWAVTLTPPNWISVVGVGFFLGSNTLGRLTITSARAPPSPNGIVVSIMIGLGLAGILSPLVFDVAIEKVSSGLRILPSVVIVLASLSALVFWTIPPYRKVNLTKPAEVDSPVKR</sequence>
<feature type="transmembrane region" description="Helical" evidence="1">
    <location>
        <begin position="36"/>
        <end position="53"/>
    </location>
</feature>
<dbReference type="SUPFAM" id="SSF103473">
    <property type="entry name" value="MFS general substrate transporter"/>
    <property type="match status" value="1"/>
</dbReference>
<gene>
    <name evidence="2" type="ORF">RDB_LOCUS75</name>
</gene>
<organism evidence="2 3">
    <name type="scientific">Rhizoctonia solani</name>
    <dbReference type="NCBI Taxonomy" id="456999"/>
    <lineage>
        <taxon>Eukaryota</taxon>
        <taxon>Fungi</taxon>
        <taxon>Dikarya</taxon>
        <taxon>Basidiomycota</taxon>
        <taxon>Agaricomycotina</taxon>
        <taxon>Agaricomycetes</taxon>
        <taxon>Cantharellales</taxon>
        <taxon>Ceratobasidiaceae</taxon>
        <taxon>Rhizoctonia</taxon>
    </lineage>
</organism>
<evidence type="ECO:0000256" key="1">
    <source>
        <dbReference type="SAM" id="Phobius"/>
    </source>
</evidence>
<dbReference type="EMBL" id="CAJMWS010000002">
    <property type="protein sequence ID" value="CAE6334984.1"/>
    <property type="molecule type" value="Genomic_DNA"/>
</dbReference>
<evidence type="ECO:0000313" key="2">
    <source>
        <dbReference type="EMBL" id="CAE6334984.1"/>
    </source>
</evidence>
<keyword evidence="1" id="KW-0472">Membrane</keyword>